<feature type="domain" description="Glycosyl transferase family 1" evidence="9">
    <location>
        <begin position="318"/>
        <end position="475"/>
    </location>
</feature>
<accession>A0A832EI50</accession>
<gene>
    <name evidence="8 11" type="primary">glgA</name>
    <name evidence="11" type="ORF">ENS06_00580</name>
</gene>
<evidence type="ECO:0000256" key="1">
    <source>
        <dbReference type="ARBA" id="ARBA00001478"/>
    </source>
</evidence>
<evidence type="ECO:0000256" key="5">
    <source>
        <dbReference type="ARBA" id="ARBA00022676"/>
    </source>
</evidence>
<evidence type="ECO:0000259" key="10">
    <source>
        <dbReference type="Pfam" id="PF08323"/>
    </source>
</evidence>
<dbReference type="GO" id="GO:0005978">
    <property type="term" value="P:glycogen biosynthetic process"/>
    <property type="evidence" value="ECO:0007669"/>
    <property type="project" value="UniProtKB-UniRule"/>
</dbReference>
<dbReference type="AlphaFoldDB" id="A0A832EI50"/>
<dbReference type="GO" id="GO:0004373">
    <property type="term" value="F:alpha-1,4-glucan glucosyltransferase (UDP-glucose donor) activity"/>
    <property type="evidence" value="ECO:0007669"/>
    <property type="project" value="InterPro"/>
</dbReference>
<dbReference type="InterPro" id="IPR013534">
    <property type="entry name" value="Starch_synth_cat_dom"/>
</dbReference>
<dbReference type="PANTHER" id="PTHR45825:SF11">
    <property type="entry name" value="ALPHA AMYLASE DOMAIN-CONTAINING PROTEIN"/>
    <property type="match status" value="1"/>
</dbReference>
<evidence type="ECO:0000313" key="11">
    <source>
        <dbReference type="EMBL" id="HFK95800.1"/>
    </source>
</evidence>
<dbReference type="EMBL" id="DSTK01000005">
    <property type="protein sequence ID" value="HFK95800.1"/>
    <property type="molecule type" value="Genomic_DNA"/>
</dbReference>
<evidence type="ECO:0000256" key="2">
    <source>
        <dbReference type="ARBA" id="ARBA00002764"/>
    </source>
</evidence>
<name>A0A832EI50_9BACT</name>
<comment type="function">
    <text evidence="2 8">Synthesizes alpha-1,4-glucan chains using ADP-glucose.</text>
</comment>
<dbReference type="GO" id="GO:0009011">
    <property type="term" value="F:alpha-1,4-glucan glucosyltransferase (ADP-glucose donor) activity"/>
    <property type="evidence" value="ECO:0007669"/>
    <property type="project" value="UniProtKB-UniRule"/>
</dbReference>
<evidence type="ECO:0000256" key="6">
    <source>
        <dbReference type="ARBA" id="ARBA00022679"/>
    </source>
</evidence>
<keyword evidence="7 8" id="KW-0320">Glycogen biosynthesis</keyword>
<organism evidence="11">
    <name type="scientific">Desulfacinum infernum</name>
    <dbReference type="NCBI Taxonomy" id="35837"/>
    <lineage>
        <taxon>Bacteria</taxon>
        <taxon>Pseudomonadati</taxon>
        <taxon>Thermodesulfobacteriota</taxon>
        <taxon>Syntrophobacteria</taxon>
        <taxon>Syntrophobacterales</taxon>
        <taxon>Syntrophobacteraceae</taxon>
        <taxon>Desulfacinum</taxon>
    </lineage>
</organism>
<dbReference type="SUPFAM" id="SSF53756">
    <property type="entry name" value="UDP-Glycosyltransferase/glycogen phosphorylase"/>
    <property type="match status" value="1"/>
</dbReference>
<dbReference type="EC" id="2.4.1.21" evidence="8"/>
<dbReference type="InterPro" id="IPR011835">
    <property type="entry name" value="GS/SS"/>
</dbReference>
<protein>
    <recommendedName>
        <fullName evidence="8">Glycogen synthase</fullName>
        <ecNumber evidence="8">2.4.1.21</ecNumber>
    </recommendedName>
    <alternativeName>
        <fullName evidence="8">Starch [bacterial glycogen] synthase</fullName>
    </alternativeName>
</protein>
<comment type="similarity">
    <text evidence="4 8">Belongs to the glycosyltransferase 1 family. Bacterial/plant glycogen synthase subfamily.</text>
</comment>
<evidence type="ECO:0000256" key="7">
    <source>
        <dbReference type="ARBA" id="ARBA00023056"/>
    </source>
</evidence>
<evidence type="ECO:0000256" key="8">
    <source>
        <dbReference type="HAMAP-Rule" id="MF_00484"/>
    </source>
</evidence>
<comment type="caution">
    <text evidence="11">The sequence shown here is derived from an EMBL/GenBank/DDBJ whole genome shotgun (WGS) entry which is preliminary data.</text>
</comment>
<evidence type="ECO:0000256" key="3">
    <source>
        <dbReference type="ARBA" id="ARBA00004964"/>
    </source>
</evidence>
<keyword evidence="6 8" id="KW-0808">Transferase</keyword>
<feature type="domain" description="Starch synthase catalytic" evidence="10">
    <location>
        <begin position="22"/>
        <end position="262"/>
    </location>
</feature>
<evidence type="ECO:0000259" key="9">
    <source>
        <dbReference type="Pfam" id="PF00534"/>
    </source>
</evidence>
<feature type="binding site" evidence="8">
    <location>
        <position position="35"/>
    </location>
    <ligand>
        <name>ADP-alpha-D-glucose</name>
        <dbReference type="ChEBI" id="CHEBI:57498"/>
    </ligand>
</feature>
<dbReference type="Pfam" id="PF08323">
    <property type="entry name" value="Glyco_transf_5"/>
    <property type="match status" value="1"/>
</dbReference>
<dbReference type="Pfam" id="PF00534">
    <property type="entry name" value="Glycos_transf_1"/>
    <property type="match status" value="1"/>
</dbReference>
<dbReference type="Gene3D" id="3.40.50.2000">
    <property type="entry name" value="Glycogen Phosphorylase B"/>
    <property type="match status" value="2"/>
</dbReference>
<dbReference type="PANTHER" id="PTHR45825">
    <property type="entry name" value="GRANULE-BOUND STARCH SYNTHASE 1, CHLOROPLASTIC/AMYLOPLASTIC"/>
    <property type="match status" value="1"/>
</dbReference>
<dbReference type="NCBIfam" id="NF001899">
    <property type="entry name" value="PRK00654.1-2"/>
    <property type="match status" value="1"/>
</dbReference>
<reference evidence="11" key="1">
    <citation type="journal article" date="2020" name="mSystems">
        <title>Genome- and Community-Level Interaction Insights into Carbon Utilization and Element Cycling Functions of Hydrothermarchaeota in Hydrothermal Sediment.</title>
        <authorList>
            <person name="Zhou Z."/>
            <person name="Liu Y."/>
            <person name="Xu W."/>
            <person name="Pan J."/>
            <person name="Luo Z.H."/>
            <person name="Li M."/>
        </authorList>
    </citation>
    <scope>NUCLEOTIDE SEQUENCE [LARGE SCALE GENOMIC DNA]</scope>
    <source>
        <strain evidence="11">SpSt-456</strain>
    </source>
</reference>
<dbReference type="CDD" id="cd03791">
    <property type="entry name" value="GT5_Glycogen_synthase_DULL1-like"/>
    <property type="match status" value="1"/>
</dbReference>
<proteinExistence type="inferred from homology"/>
<sequence>MINILADGRQNLSPPESPMSLKILFCASEATPFAKTGGLADVAGSLPEALAALGCDVRLLMPLYPCVDRGEDTLKILAEWIPIPVGIHTYHVHFWQWMHPSSYPVYFMEKDEFFHRPNLYVHPLRGDYEDNAQRFITFSRAVSALCKHLDWIPDVLHLHDWQTACAAAYQHFLWRYDPAFSPVRTLLTIHNLAHQGLFPESYFSLTGLPPEAYTIEGMEFYGQCNFLKAGIAYSHRISTVSPRYAREILEPKQGFGLDGILRRRQEDLVGILNGIDADRWDPARDTLIPAPFDADRLEGKKACKDHVMQELDFPQTLRDDPLCVVVSRLVHQKGIDLILDALDDMMDLSVCLAVLGTGDPHLEKLLEQAQSRHPERVRVVLAFDEALAHRLEAGGDLFLMPSRYEPCGLNQMYSMRYGTIPIVAATGGLDDSVVDAAQNPHTGTGFKFYEHTREAFLGALKAALEAHRDAPRWRELQRRAMSEDFSWRRAARSYLALYEDMLAR</sequence>
<keyword evidence="5 8" id="KW-0328">Glycosyltransferase</keyword>
<dbReference type="UniPathway" id="UPA00164"/>
<dbReference type="NCBIfam" id="TIGR02095">
    <property type="entry name" value="glgA"/>
    <property type="match status" value="1"/>
</dbReference>
<dbReference type="InterPro" id="IPR001296">
    <property type="entry name" value="Glyco_trans_1"/>
</dbReference>
<dbReference type="HAMAP" id="MF_00484">
    <property type="entry name" value="Glycogen_synth"/>
    <property type="match status" value="1"/>
</dbReference>
<evidence type="ECO:0000256" key="4">
    <source>
        <dbReference type="ARBA" id="ARBA00010281"/>
    </source>
</evidence>
<comment type="catalytic activity">
    <reaction evidence="1 8">
        <text>[(1-&gt;4)-alpha-D-glucosyl](n) + ADP-alpha-D-glucose = [(1-&gt;4)-alpha-D-glucosyl](n+1) + ADP + H(+)</text>
        <dbReference type="Rhea" id="RHEA:18189"/>
        <dbReference type="Rhea" id="RHEA-COMP:9584"/>
        <dbReference type="Rhea" id="RHEA-COMP:9587"/>
        <dbReference type="ChEBI" id="CHEBI:15378"/>
        <dbReference type="ChEBI" id="CHEBI:15444"/>
        <dbReference type="ChEBI" id="CHEBI:57498"/>
        <dbReference type="ChEBI" id="CHEBI:456216"/>
        <dbReference type="EC" id="2.4.1.21"/>
    </reaction>
</comment>
<comment type="pathway">
    <text evidence="3 8">Glycan biosynthesis; glycogen biosynthesis.</text>
</comment>